<evidence type="ECO:0000256" key="4">
    <source>
        <dbReference type="ARBA" id="ARBA00022898"/>
    </source>
</evidence>
<dbReference type="Gene3D" id="3.90.1150.10">
    <property type="entry name" value="Aspartate Aminotransferase, domain 1"/>
    <property type="match status" value="1"/>
</dbReference>
<dbReference type="InterPro" id="IPR010977">
    <property type="entry name" value="Aromatic_deC"/>
</dbReference>
<dbReference type="SUPFAM" id="SSF53383">
    <property type="entry name" value="PLP-dependent transferases"/>
    <property type="match status" value="1"/>
</dbReference>
<dbReference type="GO" id="GO:0016831">
    <property type="term" value="F:carboxy-lyase activity"/>
    <property type="evidence" value="ECO:0007669"/>
    <property type="project" value="UniProtKB-KW"/>
</dbReference>
<dbReference type="GO" id="GO:1901162">
    <property type="term" value="P:primary amino compound biosynthetic process"/>
    <property type="evidence" value="ECO:0007669"/>
    <property type="project" value="UniProtKB-ARBA"/>
</dbReference>
<dbReference type="PROSITE" id="PS00392">
    <property type="entry name" value="DDC_GAD_HDC_YDC"/>
    <property type="match status" value="1"/>
</dbReference>
<dbReference type="Pfam" id="PF00282">
    <property type="entry name" value="Pyridoxal_deC"/>
    <property type="match status" value="1"/>
</dbReference>
<evidence type="ECO:0000256" key="7">
    <source>
        <dbReference type="RuleBase" id="RU000382"/>
    </source>
</evidence>
<keyword evidence="4 6" id="KW-0663">Pyridoxal phosphate</keyword>
<dbReference type="Proteomes" id="UP000007752">
    <property type="component" value="Chromosome 8"/>
</dbReference>
<proteinExistence type="inferred from homology"/>
<dbReference type="PANTHER" id="PTHR11999:SF170">
    <property type="entry name" value="OS08G0140500 PROTEIN"/>
    <property type="match status" value="1"/>
</dbReference>
<evidence type="ECO:0000256" key="6">
    <source>
        <dbReference type="PIRSR" id="PIRSR602129-50"/>
    </source>
</evidence>
<dbReference type="PANTHER" id="PTHR11999">
    <property type="entry name" value="GROUP II PYRIDOXAL-5-PHOSPHATE DECARBOXYLASE"/>
    <property type="match status" value="1"/>
</dbReference>
<dbReference type="GO" id="GO:0046189">
    <property type="term" value="P:phenol-containing compound biosynthetic process"/>
    <property type="evidence" value="ECO:0007669"/>
    <property type="project" value="UniProtKB-ARBA"/>
</dbReference>
<dbReference type="InterPro" id="IPR015424">
    <property type="entry name" value="PyrdxlP-dep_Trfase"/>
</dbReference>
<keyword evidence="5 7" id="KW-0456">Lyase</keyword>
<evidence type="ECO:0000256" key="2">
    <source>
        <dbReference type="ARBA" id="ARBA00009533"/>
    </source>
</evidence>
<dbReference type="InterPro" id="IPR021115">
    <property type="entry name" value="Pyridoxal-P_BS"/>
</dbReference>
<name>B9FZ05_ORYSJ</name>
<evidence type="ECO:0008006" key="10">
    <source>
        <dbReference type="Google" id="ProtNLM"/>
    </source>
</evidence>
<evidence type="ECO:0000256" key="1">
    <source>
        <dbReference type="ARBA" id="ARBA00001933"/>
    </source>
</evidence>
<keyword evidence="3" id="KW-0210">Decarboxylase</keyword>
<dbReference type="InterPro" id="IPR015422">
    <property type="entry name" value="PyrdxlP-dep_Trfase_small"/>
</dbReference>
<accession>B9FZ05</accession>
<dbReference type="InterPro" id="IPR015421">
    <property type="entry name" value="PyrdxlP-dep_Trfase_major"/>
</dbReference>
<evidence type="ECO:0000256" key="5">
    <source>
        <dbReference type="ARBA" id="ARBA00023239"/>
    </source>
</evidence>
<dbReference type="Gene3D" id="1.20.1340.10">
    <property type="entry name" value="dopa decarboxylase, N-terminal domain"/>
    <property type="match status" value="1"/>
</dbReference>
<reference evidence="9" key="2">
    <citation type="submission" date="2008-12" db="EMBL/GenBank/DDBJ databases">
        <title>Improved gene annotation of the rice (Oryza sativa) genomes.</title>
        <authorList>
            <person name="Wang J."/>
            <person name="Li R."/>
            <person name="Fan W."/>
            <person name="Huang Q."/>
            <person name="Zhang J."/>
            <person name="Zhou Y."/>
            <person name="Hu Y."/>
            <person name="Zi S."/>
            <person name="Li J."/>
            <person name="Ni P."/>
            <person name="Zheng H."/>
            <person name="Zhang Y."/>
            <person name="Zhao M."/>
            <person name="Hao Q."/>
            <person name="McDermott J."/>
            <person name="Samudrala R."/>
            <person name="Kristiansen K."/>
            <person name="Wong G.K.-S."/>
        </authorList>
    </citation>
    <scope>NUCLEOTIDE SEQUENCE</scope>
</reference>
<organism evidence="9">
    <name type="scientific">Oryza sativa subsp. japonica</name>
    <name type="common">Rice</name>
    <dbReference type="NCBI Taxonomy" id="39947"/>
    <lineage>
        <taxon>Eukaryota</taxon>
        <taxon>Viridiplantae</taxon>
        <taxon>Streptophyta</taxon>
        <taxon>Embryophyta</taxon>
        <taxon>Tracheophyta</taxon>
        <taxon>Spermatophyta</taxon>
        <taxon>Magnoliopsida</taxon>
        <taxon>Liliopsida</taxon>
        <taxon>Poales</taxon>
        <taxon>Poaceae</taxon>
        <taxon>BOP clade</taxon>
        <taxon>Oryzoideae</taxon>
        <taxon>Oryzeae</taxon>
        <taxon>Oryzinae</taxon>
        <taxon>Oryza</taxon>
        <taxon>Oryza sativa</taxon>
    </lineage>
</organism>
<dbReference type="AlphaFoldDB" id="B9FZ05"/>
<reference evidence="9" key="1">
    <citation type="journal article" date="2005" name="PLoS Biol.">
        <title>The genomes of Oryza sativa: a history of duplications.</title>
        <authorList>
            <person name="Yu J."/>
            <person name="Wang J."/>
            <person name="Lin W."/>
            <person name="Li S."/>
            <person name="Li H."/>
            <person name="Zhou J."/>
            <person name="Ni P."/>
            <person name="Dong W."/>
            <person name="Hu S."/>
            <person name="Zeng C."/>
            <person name="Zhang J."/>
            <person name="Zhang Y."/>
            <person name="Li R."/>
            <person name="Xu Z."/>
            <person name="Li S."/>
            <person name="Li X."/>
            <person name="Zheng H."/>
            <person name="Cong L."/>
            <person name="Lin L."/>
            <person name="Yin J."/>
            <person name="Geng J."/>
            <person name="Li G."/>
            <person name="Shi J."/>
            <person name="Liu J."/>
            <person name="Lv H."/>
            <person name="Li J."/>
            <person name="Wang J."/>
            <person name="Deng Y."/>
            <person name="Ran L."/>
            <person name="Shi X."/>
            <person name="Wang X."/>
            <person name="Wu Q."/>
            <person name="Li C."/>
            <person name="Ren X."/>
            <person name="Wang J."/>
            <person name="Wang X."/>
            <person name="Li D."/>
            <person name="Liu D."/>
            <person name="Zhang X."/>
            <person name="Ji Z."/>
            <person name="Zhao W."/>
            <person name="Sun Y."/>
            <person name="Zhang Z."/>
            <person name="Bao J."/>
            <person name="Han Y."/>
            <person name="Dong L."/>
            <person name="Ji J."/>
            <person name="Chen P."/>
            <person name="Wu S."/>
            <person name="Liu J."/>
            <person name="Xiao Y."/>
            <person name="Bu D."/>
            <person name="Tan J."/>
            <person name="Yang L."/>
            <person name="Ye C."/>
            <person name="Zhang J."/>
            <person name="Xu J."/>
            <person name="Zhou Y."/>
            <person name="Yu Y."/>
            <person name="Zhang B."/>
            <person name="Zhuang S."/>
            <person name="Wei H."/>
            <person name="Liu B."/>
            <person name="Lei M."/>
            <person name="Yu H."/>
            <person name="Li Y."/>
            <person name="Xu H."/>
            <person name="Wei S."/>
            <person name="He X."/>
            <person name="Fang L."/>
            <person name="Zhang Z."/>
            <person name="Zhang Y."/>
            <person name="Huang X."/>
            <person name="Su Z."/>
            <person name="Tong W."/>
            <person name="Li J."/>
            <person name="Tong Z."/>
            <person name="Li S."/>
            <person name="Ye J."/>
            <person name="Wang L."/>
            <person name="Fang L."/>
            <person name="Lei T."/>
            <person name="Chen C."/>
            <person name="Chen H."/>
            <person name="Xu Z."/>
            <person name="Li H."/>
            <person name="Huang H."/>
            <person name="Zhang F."/>
            <person name="Xu H."/>
            <person name="Li N."/>
            <person name="Zhao C."/>
            <person name="Li S."/>
            <person name="Dong L."/>
            <person name="Huang Y."/>
            <person name="Li L."/>
            <person name="Xi Y."/>
            <person name="Qi Q."/>
            <person name="Li W."/>
            <person name="Zhang B."/>
            <person name="Hu W."/>
            <person name="Zhang Y."/>
            <person name="Tian X."/>
            <person name="Jiao Y."/>
            <person name="Liang X."/>
            <person name="Jin J."/>
            <person name="Gao L."/>
            <person name="Zheng W."/>
            <person name="Hao B."/>
            <person name="Liu S."/>
            <person name="Wang W."/>
            <person name="Yuan L."/>
            <person name="Cao M."/>
            <person name="McDermott J."/>
            <person name="Samudrala R."/>
            <person name="Wang J."/>
            <person name="Wong G.K."/>
            <person name="Yang H."/>
        </authorList>
    </citation>
    <scope>NUCLEOTIDE SEQUENCE [LARGE SCALE GENOMIC DNA]</scope>
</reference>
<protein>
    <recommendedName>
        <fullName evidence="10">Aromatic-L-amino-acid decarboxylase</fullName>
    </recommendedName>
</protein>
<dbReference type="GO" id="GO:0030170">
    <property type="term" value="F:pyridoxal phosphate binding"/>
    <property type="evidence" value="ECO:0007669"/>
    <property type="project" value="InterPro"/>
</dbReference>
<dbReference type="Gene3D" id="3.40.640.10">
    <property type="entry name" value="Type I PLP-dependent aspartate aminotransferase-like (Major domain)"/>
    <property type="match status" value="1"/>
</dbReference>
<sequence>MGSLDANPAAAYAAFAADVEPFRPLDADDVRSYLHKAVDFVYDYYKSVESLPVLPGVEPGYLLRLLQSAPPSSSAPFDIAMKELREAVVPGDDPLGEPEFLRAAPAATELEVLALDWLAQLLGLPASFMNRTVAGGRGTGGGVILGTTSEAMLVTLVAARDAALRRSGSNGVAGITRLTVYAADQTHSTFFKACRLAGFDPANIRSIPTGAETDYGLDPARLLEAMQADADAGLVPTYVCATVGTTSSNAVDPVGAVADVAARFAAWVHVDAAYAGSACICPEFRHHLDGVERVDSISMSPHKWLMTCLDCTCLYVRDTHRLTGSLETNPEYLKNHASDSGEVTDLKDMQVGVGRRFRGLKLWMVMRTYGAGKLQEHIRSDVAMAKTFEDLVRGDDRFEVVVPRNFALVCFRIRPRKSGAAIAAGEAEAEKANRELMERLNRPERLTWRTRWSAAGSCCASRWGRRCRRSGTCEARGSSSRRRPPEIVADAGEDK</sequence>
<dbReference type="PRINTS" id="PR00800">
    <property type="entry name" value="YHDCRBOXLASE"/>
</dbReference>
<comment type="similarity">
    <text evidence="2 7">Belongs to the group II decarboxylase family.</text>
</comment>
<dbReference type="InterPro" id="IPR002129">
    <property type="entry name" value="PyrdxlP-dep_de-COase"/>
</dbReference>
<evidence type="ECO:0000313" key="9">
    <source>
        <dbReference type="EMBL" id="EEE68022.1"/>
    </source>
</evidence>
<dbReference type="GO" id="GO:0006520">
    <property type="term" value="P:amino acid metabolic process"/>
    <property type="evidence" value="ECO:0007669"/>
    <property type="project" value="InterPro"/>
</dbReference>
<evidence type="ECO:0000256" key="3">
    <source>
        <dbReference type="ARBA" id="ARBA00022793"/>
    </source>
</evidence>
<evidence type="ECO:0000256" key="8">
    <source>
        <dbReference type="SAM" id="MobiDB-lite"/>
    </source>
</evidence>
<gene>
    <name evidence="9" type="ORF">OsJ_25995</name>
</gene>
<dbReference type="EMBL" id="CM000145">
    <property type="protein sequence ID" value="EEE68022.1"/>
    <property type="molecule type" value="Genomic_DNA"/>
</dbReference>
<dbReference type="GO" id="GO:0019752">
    <property type="term" value="P:carboxylic acid metabolic process"/>
    <property type="evidence" value="ECO:0007669"/>
    <property type="project" value="InterPro"/>
</dbReference>
<dbReference type="FunFam" id="3.40.640.10:FF:000025">
    <property type="entry name" value="Histidine decarboxylase"/>
    <property type="match status" value="1"/>
</dbReference>
<feature type="modified residue" description="N6-(pyridoxal phosphate)lysine" evidence="6">
    <location>
        <position position="303"/>
    </location>
</feature>
<feature type="region of interest" description="Disordered" evidence="8">
    <location>
        <begin position="471"/>
        <end position="495"/>
    </location>
</feature>
<comment type="cofactor">
    <cofactor evidence="1 6 7">
        <name>pyridoxal 5'-phosphate</name>
        <dbReference type="ChEBI" id="CHEBI:597326"/>
    </cofactor>
</comment>